<dbReference type="Gene3D" id="3.30.2090.10">
    <property type="entry name" value="Multidrug efflux transporter AcrB TolC docking domain, DN and DC subdomains"/>
    <property type="match status" value="2"/>
</dbReference>
<feature type="transmembrane region" description="Helical" evidence="1">
    <location>
        <begin position="968"/>
        <end position="991"/>
    </location>
</feature>
<proteinExistence type="predicted"/>
<dbReference type="Gene3D" id="3.30.70.1440">
    <property type="entry name" value="Multidrug efflux transporter AcrB pore domain"/>
    <property type="match status" value="1"/>
</dbReference>
<organism evidence="2 3">
    <name type="scientific">Domibacillus iocasae</name>
    <dbReference type="NCBI Taxonomy" id="1714016"/>
    <lineage>
        <taxon>Bacteria</taxon>
        <taxon>Bacillati</taxon>
        <taxon>Bacillota</taxon>
        <taxon>Bacilli</taxon>
        <taxon>Bacillales</taxon>
        <taxon>Bacillaceae</taxon>
        <taxon>Domibacillus</taxon>
    </lineage>
</organism>
<dbReference type="GO" id="GO:0005886">
    <property type="term" value="C:plasma membrane"/>
    <property type="evidence" value="ECO:0007669"/>
    <property type="project" value="TreeGrafter"/>
</dbReference>
<feature type="transmembrane region" description="Helical" evidence="1">
    <location>
        <begin position="325"/>
        <end position="344"/>
    </location>
</feature>
<feature type="transmembrane region" description="Helical" evidence="1">
    <location>
        <begin position="425"/>
        <end position="445"/>
    </location>
</feature>
<dbReference type="SUPFAM" id="SSF82714">
    <property type="entry name" value="Multidrug efflux transporter AcrB TolC docking domain, DN and DC subdomains"/>
    <property type="match status" value="2"/>
</dbReference>
<feature type="transmembrane region" description="Helical" evidence="1">
    <location>
        <begin position="839"/>
        <end position="858"/>
    </location>
</feature>
<dbReference type="SUPFAM" id="SSF82866">
    <property type="entry name" value="Multidrug efflux transporter AcrB transmembrane domain"/>
    <property type="match status" value="2"/>
</dbReference>
<keyword evidence="1" id="KW-0472">Membrane</keyword>
<protein>
    <submittedName>
        <fullName evidence="2">Swarming motility protein SwrC</fullName>
    </submittedName>
</protein>
<keyword evidence="3" id="KW-1185">Reference proteome</keyword>
<feature type="transmembrane region" description="Helical" evidence="1">
    <location>
        <begin position="516"/>
        <end position="533"/>
    </location>
</feature>
<feature type="transmembrane region" description="Helical" evidence="1">
    <location>
        <begin position="937"/>
        <end position="956"/>
    </location>
</feature>
<dbReference type="GO" id="GO:0042910">
    <property type="term" value="F:xenobiotic transmembrane transporter activity"/>
    <property type="evidence" value="ECO:0007669"/>
    <property type="project" value="TreeGrafter"/>
</dbReference>
<dbReference type="SUPFAM" id="SSF82693">
    <property type="entry name" value="Multidrug efflux transporter AcrB pore domain, PN1, PN2, PC1 and PC2 subdomains"/>
    <property type="match status" value="2"/>
</dbReference>
<dbReference type="RefSeq" id="WP_069936798.1">
    <property type="nucleotide sequence ID" value="NZ_MAMP01000001.1"/>
</dbReference>
<name>A0A1E7DUE2_9BACI</name>
<feature type="transmembrane region" description="Helical" evidence="1">
    <location>
        <begin position="350"/>
        <end position="368"/>
    </location>
</feature>
<dbReference type="Gene3D" id="3.30.70.1430">
    <property type="entry name" value="Multidrug efflux transporter AcrB pore domain"/>
    <property type="match status" value="2"/>
</dbReference>
<reference evidence="2 3" key="1">
    <citation type="submission" date="2016-06" db="EMBL/GenBank/DDBJ databases">
        <title>Domibacillus iocasae genome sequencing.</title>
        <authorList>
            <person name="Verma A."/>
            <person name="Pal Y."/>
            <person name="Ojha A.K."/>
            <person name="Krishnamurthi S."/>
        </authorList>
    </citation>
    <scope>NUCLEOTIDE SEQUENCE [LARGE SCALE GENOMIC DNA]</scope>
    <source>
        <strain evidence="2 3">DSM 29979</strain>
    </source>
</reference>
<dbReference type="Gene3D" id="1.20.1640.10">
    <property type="entry name" value="Multidrug efflux transporter AcrB transmembrane domain"/>
    <property type="match status" value="2"/>
</dbReference>
<dbReference type="Proteomes" id="UP000095658">
    <property type="component" value="Unassembled WGS sequence"/>
</dbReference>
<dbReference type="EMBL" id="MAMP01000001">
    <property type="protein sequence ID" value="OES46635.1"/>
    <property type="molecule type" value="Genomic_DNA"/>
</dbReference>
<sequence>MNGLINFVLKNKFAVWLMTIIITAAGLYSGLSMKLETIPNITPPIVTVMTVYPGATPEEVADSVSEPIEKQLQNLNGVKVVSSTSYQNASSVQVEYTFSTDMEKAEQEAAEALADVEFPENVQEPDVSRLSINAFPVMALSLSDENLTLAELTTLVEDEILPEIEGVEGVASVQISGQQVEEATVVFNQEKLAQLQLTEETVTQMIQGSDMTAPLGLFTFGDTEKSVMIDGNITTLDDLKNMQIGPAKLSDLAQIELTGKAESISRTNGQESIGLQIVKSADANTVDVVNAVKEKVNEFEGDIDGLTITSTFDQGGPIEESVKTMLSKALFGAIFAVIIIMLFLRDVRSTVISVISIPLSILIALILLKQMDITLNVMTLGAMTVAIGRVIDDSIVVVENIYRRLSLDGETLRGKELIREATKEMFVPIMSSTIVTIAVFLPLGLVEGTVGELFLPFALTVVFALLASLLVAVTIVPMLAHTMFKKGVKAKTHEEKPGKLSAWYRSVLNWTLNHKIITFVTAVLLLVGSFFLVPKIGVSFLPGEEEKMVIVTYAPEPGQTIDEVADIATDAENYFMDIDDVETVQYSVGSENPMSPGQTNSAMFYVMYDEETENFEEKKEDAIADLQDSVSKGEWASQDFSASAGSNAVAVNIYGETVEDIEPIVSEVETIMNDSGDFKKVETGLADSYEEYTLVADQEKLAAAGLTAGQIAMELSPLRERPVLTTIEKDGADVNVYVDVPVQTYDSIEDVTGRSVATMTGESVAIGDVMTVEEGETSDTVSRRDGKVFVDVSGELEGDDVSAASASLQKELDKLDLPTGVDVEMGGVTQDINESFTQLGLAMLAAVAIVYLVLVITFGGGLAPLAILFSLPFTIIGALVALLIAGETISISSMIGALMLIGIVVTNAIVLIDRVIHKEREGFSTREALLEAGSTRLRPILMTALATIGALFPLALGLEGGGLISKGLGVTVIGGLTSSTLLTLVIVPIVYEVLSKWMKKKA</sequence>
<gene>
    <name evidence="2" type="ORF">BA724_00830</name>
</gene>
<dbReference type="PRINTS" id="PR00702">
    <property type="entry name" value="ACRIFLAVINRP"/>
</dbReference>
<dbReference type="AlphaFoldDB" id="A0A1E7DUE2"/>
<keyword evidence="1" id="KW-1133">Transmembrane helix</keyword>
<comment type="caution">
    <text evidence="2">The sequence shown here is derived from an EMBL/GenBank/DDBJ whole genome shotgun (WGS) entry which is preliminary data.</text>
</comment>
<feature type="transmembrane region" description="Helical" evidence="1">
    <location>
        <begin position="891"/>
        <end position="916"/>
    </location>
</feature>
<feature type="transmembrane region" description="Helical" evidence="1">
    <location>
        <begin position="13"/>
        <end position="31"/>
    </location>
</feature>
<evidence type="ECO:0000313" key="2">
    <source>
        <dbReference type="EMBL" id="OES46635.1"/>
    </source>
</evidence>
<dbReference type="PANTHER" id="PTHR32063">
    <property type="match status" value="1"/>
</dbReference>
<dbReference type="STRING" id="1714016.BA724_00830"/>
<keyword evidence="1" id="KW-0812">Transmembrane</keyword>
<dbReference type="Pfam" id="PF00873">
    <property type="entry name" value="ACR_tran"/>
    <property type="match status" value="1"/>
</dbReference>
<feature type="transmembrane region" description="Helical" evidence="1">
    <location>
        <begin position="865"/>
        <end position="885"/>
    </location>
</feature>
<evidence type="ECO:0000256" key="1">
    <source>
        <dbReference type="SAM" id="Phobius"/>
    </source>
</evidence>
<dbReference type="Gene3D" id="3.30.70.1320">
    <property type="entry name" value="Multidrug efflux transporter AcrB pore domain like"/>
    <property type="match status" value="1"/>
</dbReference>
<accession>A0A1E7DUE2</accession>
<evidence type="ECO:0000313" key="3">
    <source>
        <dbReference type="Proteomes" id="UP000095658"/>
    </source>
</evidence>
<dbReference type="InterPro" id="IPR027463">
    <property type="entry name" value="AcrB_DN_DC_subdom"/>
</dbReference>
<dbReference type="PANTHER" id="PTHR32063:SF0">
    <property type="entry name" value="SWARMING MOTILITY PROTEIN SWRC"/>
    <property type="match status" value="1"/>
</dbReference>
<dbReference type="OrthoDB" id="9757876at2"/>
<dbReference type="InterPro" id="IPR001036">
    <property type="entry name" value="Acrflvin-R"/>
</dbReference>
<feature type="transmembrane region" description="Helical" evidence="1">
    <location>
        <begin position="457"/>
        <end position="480"/>
    </location>
</feature>